<dbReference type="InterPro" id="IPR002562">
    <property type="entry name" value="3'-5'_exonuclease_dom"/>
</dbReference>
<keyword evidence="3" id="KW-0378">Hydrolase</keyword>
<feature type="compositionally biased region" description="Polar residues" evidence="1">
    <location>
        <begin position="1"/>
        <end position="21"/>
    </location>
</feature>
<evidence type="ECO:0000313" key="4">
    <source>
        <dbReference type="Proteomes" id="UP000693970"/>
    </source>
</evidence>
<dbReference type="PANTHER" id="PTHR12124:SF47">
    <property type="entry name" value="EXOSOME COMPONENT 10"/>
    <property type="match status" value="1"/>
</dbReference>
<dbReference type="OrthoDB" id="195555at2759"/>
<dbReference type="Proteomes" id="UP000693970">
    <property type="component" value="Unassembled WGS sequence"/>
</dbReference>
<comment type="caution">
    <text evidence="3">The sequence shown here is derived from an EMBL/GenBank/DDBJ whole genome shotgun (WGS) entry which is preliminary data.</text>
</comment>
<dbReference type="GO" id="GO:0071051">
    <property type="term" value="P:poly(A)-dependent snoRNA 3'-end processing"/>
    <property type="evidence" value="ECO:0007669"/>
    <property type="project" value="TreeGrafter"/>
</dbReference>
<dbReference type="GO" id="GO:0071038">
    <property type="term" value="P:TRAMP-dependent tRNA surveillance pathway"/>
    <property type="evidence" value="ECO:0007669"/>
    <property type="project" value="TreeGrafter"/>
</dbReference>
<organism evidence="3 4">
    <name type="scientific">Nitzschia inconspicua</name>
    <dbReference type="NCBI Taxonomy" id="303405"/>
    <lineage>
        <taxon>Eukaryota</taxon>
        <taxon>Sar</taxon>
        <taxon>Stramenopiles</taxon>
        <taxon>Ochrophyta</taxon>
        <taxon>Bacillariophyta</taxon>
        <taxon>Bacillariophyceae</taxon>
        <taxon>Bacillariophycidae</taxon>
        <taxon>Bacillariales</taxon>
        <taxon>Bacillariaceae</taxon>
        <taxon>Nitzschia</taxon>
    </lineage>
</organism>
<evidence type="ECO:0000313" key="3">
    <source>
        <dbReference type="EMBL" id="KAG7357499.1"/>
    </source>
</evidence>
<dbReference type="PANTHER" id="PTHR12124">
    <property type="entry name" value="POLYMYOSITIS/SCLERODERMA AUTOANTIGEN-RELATED"/>
    <property type="match status" value="1"/>
</dbReference>
<sequence length="1033" mass="116676">MKSKTDSTGSSEGSVDATTSDQTDEDAASRTSSTSPEPQPEKKKRKRKKNKNKKKKKKSDHSSPSSIREKNLLRLYLQEYKNRVYDHHKVTVEISNTRSHQPSFMDSDEPILIFGSELPRFDASILEEAFLALPSTLDSRNRRQVHSLCDELGLFHVGVENPTSSGDRYLALSVFRDGLRHVPGIETYAMSQKKLEKLQPWIKRDDVQREQVTNLGTELIYELIDQPGKCLRDEIDQVDLIGMADENLSNTTPPKAQDSNWKWIESKESLEQCILDLEANKPRELAFDLECLCKSKIQQITCLIQLATDDGREYIIDVLADGVWDGVSGLAPIFADKRIVKVGHGVDGVDVPSLHRDFGIFIVNLFDTIEAARVLNIKEIGLASLCAHYGLRNCETYNSLKDTYQRADWAQRPLTEPMLLYGRYDVHYLLQLRKLMMRDLVKLSGTSHHATNSQGSETDALRDLIRAFHEEDEIDDGEESCVNLDNVPIDNDDQGHEKEACSGIALTSFQAKDLRMNLDLMQVISSSQDKCLSIWNDRPENHWKNATYLDVSKQNTMGGKEWSPAQRHLYDQLAEWREAVASKFRILPGFVCETDFLVKIVQYRPTSKFGVQQISYFLSLPLEEHLDEMLQLVRKSRDEDRLSPEIAFPSFEACRIKKDSKKSQDVNNGRHTWLYSMALLAAVTATAVLVKMRRRILCSNVSAATQRKSITNLVVTRRCGRLVLFLSVFSMGLTSGLVPNLKLDQEKEISRRTFGGSALHTAFLGSVSAVPSPARAASGYSSLAEKLSQKDPALLTNSVFNLPPPAQVYPPFMRGMWNVTLKYGGYLFPSTKIPRERLTTDIQIPGFQKCSIAALSDVGKDVVEYTIRIDRETGLEDRNTTLTTSINSHLGYPAVQQVLYNSKVNPNRLSIVFYEYRTTNAERIELFCNGRESELLQRTEANGATRQIFVCSEYIRQVTFGTGSTVGIPRQVGTNYAHFWTWKETPNDPDTLTGNLLTAGYLDPQDALFFEEPSKPVTVYSHIITAKRIDSEE</sequence>
<dbReference type="InterPro" id="IPR002121">
    <property type="entry name" value="HRDC_dom"/>
</dbReference>
<dbReference type="SMART" id="SM00474">
    <property type="entry name" value="35EXOc"/>
    <property type="match status" value="1"/>
</dbReference>
<feature type="compositionally biased region" description="Basic residues" evidence="1">
    <location>
        <begin position="42"/>
        <end position="59"/>
    </location>
</feature>
<dbReference type="GO" id="GO:0000176">
    <property type="term" value="C:nuclear exosome (RNase complex)"/>
    <property type="evidence" value="ECO:0007669"/>
    <property type="project" value="TreeGrafter"/>
</dbReference>
<feature type="domain" description="HRDC" evidence="2">
    <location>
        <begin position="563"/>
        <end position="643"/>
    </location>
</feature>
<dbReference type="AlphaFoldDB" id="A0A9K3L7X2"/>
<dbReference type="EMBL" id="JAGRRH010000015">
    <property type="protein sequence ID" value="KAG7357499.1"/>
    <property type="molecule type" value="Genomic_DNA"/>
</dbReference>
<name>A0A9K3L7X2_9STRA</name>
<reference evidence="3" key="1">
    <citation type="journal article" date="2021" name="Sci. Rep.">
        <title>Diploid genomic architecture of Nitzschia inconspicua, an elite biomass production diatom.</title>
        <authorList>
            <person name="Oliver A."/>
            <person name="Podell S."/>
            <person name="Pinowska A."/>
            <person name="Traller J.C."/>
            <person name="Smith S.R."/>
            <person name="McClure R."/>
            <person name="Beliaev A."/>
            <person name="Bohutskyi P."/>
            <person name="Hill E.A."/>
            <person name="Rabines A."/>
            <person name="Zheng H."/>
            <person name="Allen L.Z."/>
            <person name="Kuo A."/>
            <person name="Grigoriev I.V."/>
            <person name="Allen A.E."/>
            <person name="Hazlebeck D."/>
            <person name="Allen E.E."/>
        </authorList>
    </citation>
    <scope>NUCLEOTIDE SEQUENCE</scope>
    <source>
        <strain evidence="3">Hildebrandi</strain>
    </source>
</reference>
<proteinExistence type="predicted"/>
<keyword evidence="3" id="KW-0540">Nuclease</keyword>
<dbReference type="PROSITE" id="PS50967">
    <property type="entry name" value="HRDC"/>
    <property type="match status" value="1"/>
</dbReference>
<gene>
    <name evidence="3" type="ORF">IV203_002187</name>
</gene>
<dbReference type="GO" id="GO:0000467">
    <property type="term" value="P:exonucleolytic trimming to generate mature 3'-end of 5.8S rRNA from tricistronic rRNA transcript (SSU-rRNA, 5.8S rRNA, LSU-rRNA)"/>
    <property type="evidence" value="ECO:0007669"/>
    <property type="project" value="InterPro"/>
</dbReference>
<dbReference type="GO" id="GO:0000175">
    <property type="term" value="F:3'-5'-RNA exonuclease activity"/>
    <property type="evidence" value="ECO:0007669"/>
    <property type="project" value="InterPro"/>
</dbReference>
<dbReference type="GO" id="GO:0003727">
    <property type="term" value="F:single-stranded RNA binding"/>
    <property type="evidence" value="ECO:0007669"/>
    <property type="project" value="TreeGrafter"/>
</dbReference>
<dbReference type="GO" id="GO:0005730">
    <property type="term" value="C:nucleolus"/>
    <property type="evidence" value="ECO:0007669"/>
    <property type="project" value="TreeGrafter"/>
</dbReference>
<dbReference type="GO" id="GO:0071044">
    <property type="term" value="P:histone mRNA catabolic process"/>
    <property type="evidence" value="ECO:0007669"/>
    <property type="project" value="TreeGrafter"/>
</dbReference>
<dbReference type="GO" id="GO:0071036">
    <property type="term" value="P:nuclear polyadenylation-dependent snoRNA catabolic process"/>
    <property type="evidence" value="ECO:0007669"/>
    <property type="project" value="TreeGrafter"/>
</dbReference>
<protein>
    <submittedName>
        <fullName evidence="3">3'-5' exonuclease</fullName>
    </submittedName>
</protein>
<dbReference type="GO" id="GO:0071035">
    <property type="term" value="P:nuclear polyadenylation-dependent rRNA catabolic process"/>
    <property type="evidence" value="ECO:0007669"/>
    <property type="project" value="TreeGrafter"/>
</dbReference>
<accession>A0A9K3L7X2</accession>
<keyword evidence="4" id="KW-1185">Reference proteome</keyword>
<dbReference type="InterPro" id="IPR045092">
    <property type="entry name" value="Rrp6-like"/>
</dbReference>
<dbReference type="Pfam" id="PF20670">
    <property type="entry name" value="DUF6816"/>
    <property type="match status" value="1"/>
</dbReference>
<dbReference type="Pfam" id="PF00570">
    <property type="entry name" value="HRDC"/>
    <property type="match status" value="1"/>
</dbReference>
<dbReference type="InterPro" id="IPR049213">
    <property type="entry name" value="DUF6816"/>
</dbReference>
<feature type="region of interest" description="Disordered" evidence="1">
    <location>
        <begin position="1"/>
        <end position="70"/>
    </location>
</feature>
<keyword evidence="3" id="KW-0269">Exonuclease</keyword>
<evidence type="ECO:0000259" key="2">
    <source>
        <dbReference type="PROSITE" id="PS50967"/>
    </source>
</evidence>
<dbReference type="GO" id="GO:0071040">
    <property type="term" value="P:nuclear polyadenylation-dependent antisense transcript catabolic process"/>
    <property type="evidence" value="ECO:0007669"/>
    <property type="project" value="TreeGrafter"/>
</dbReference>
<dbReference type="GO" id="GO:0071039">
    <property type="term" value="P:nuclear polyadenylation-dependent CUT catabolic process"/>
    <property type="evidence" value="ECO:0007669"/>
    <property type="project" value="TreeGrafter"/>
</dbReference>
<evidence type="ECO:0000256" key="1">
    <source>
        <dbReference type="SAM" id="MobiDB-lite"/>
    </source>
</evidence>
<dbReference type="Pfam" id="PF01612">
    <property type="entry name" value="DNA_pol_A_exo1"/>
    <property type="match status" value="1"/>
</dbReference>
<reference evidence="3" key="2">
    <citation type="submission" date="2021-04" db="EMBL/GenBank/DDBJ databases">
        <authorList>
            <person name="Podell S."/>
        </authorList>
    </citation>
    <scope>NUCLEOTIDE SEQUENCE</scope>
    <source>
        <strain evidence="3">Hildebrandi</strain>
    </source>
</reference>
<dbReference type="GO" id="GO:0071037">
    <property type="term" value="P:nuclear polyadenylation-dependent snRNA catabolic process"/>
    <property type="evidence" value="ECO:0007669"/>
    <property type="project" value="TreeGrafter"/>
</dbReference>